<dbReference type="KEGG" id="spac:B1H29_01970"/>
<evidence type="ECO:0000313" key="4">
    <source>
        <dbReference type="EMBL" id="AQS65864.1"/>
    </source>
</evidence>
<dbReference type="OrthoDB" id="3868753at2"/>
<sequence length="254" mass="26828">MTVRKALALVIGAVMCTGVLGTGCAQQPSGASSPASPRPGSSASQPASPRPAPPRSFPRPLPGLGPATRARVPDASRQALVVTGPTESSYEAQAVLYEQYPVQGWRAVAGPWPAHNGLRGWTDEHEAGDLHTPIGVFRLSDAGGRLPDPGTRLPYDQDPEFAVSGTGHLGEPLEGSFDYVIAIDYNRVPGTTPLDKTRPLGEDKGGGVWIHVDHDGPTNACVSLSEEHMRTLLNALEPDKEPVVVMGPESVLRR</sequence>
<feature type="chain" id="PRO_5038966317" description="L,D-TPase catalytic domain-containing protein" evidence="2">
    <location>
        <begin position="22"/>
        <end position="254"/>
    </location>
</feature>
<organism evidence="4 5">
    <name type="scientific">Streptomyces pactum</name>
    <dbReference type="NCBI Taxonomy" id="68249"/>
    <lineage>
        <taxon>Bacteria</taxon>
        <taxon>Bacillati</taxon>
        <taxon>Actinomycetota</taxon>
        <taxon>Actinomycetes</taxon>
        <taxon>Kitasatosporales</taxon>
        <taxon>Streptomycetaceae</taxon>
        <taxon>Streptomyces</taxon>
    </lineage>
</organism>
<feature type="compositionally biased region" description="Low complexity" evidence="1">
    <location>
        <begin position="25"/>
        <end position="47"/>
    </location>
</feature>
<evidence type="ECO:0000256" key="2">
    <source>
        <dbReference type="SAM" id="SignalP"/>
    </source>
</evidence>
<dbReference type="EMBL" id="CP019724">
    <property type="protein sequence ID" value="AQS65864.1"/>
    <property type="molecule type" value="Genomic_DNA"/>
</dbReference>
<keyword evidence="2" id="KW-0732">Signal</keyword>
<dbReference type="PANTHER" id="PTHR38589:SF1">
    <property type="entry name" value="BLR0621 PROTEIN"/>
    <property type="match status" value="1"/>
</dbReference>
<reference evidence="4 5" key="1">
    <citation type="submission" date="2017-02" db="EMBL/GenBank/DDBJ databases">
        <title>Streptomyces pactum ACT12 Genome sequencing and assembly.</title>
        <authorList>
            <person name="Xue Q."/>
            <person name="Yan X."/>
            <person name="Jia L."/>
            <person name="Yan H."/>
        </authorList>
    </citation>
    <scope>NUCLEOTIDE SEQUENCE [LARGE SCALE GENOMIC DNA]</scope>
    <source>
        <strain evidence="4 5">ACT12</strain>
    </source>
</reference>
<feature type="signal peptide" evidence="2">
    <location>
        <begin position="1"/>
        <end position="21"/>
    </location>
</feature>
<name>A0A1S6J280_9ACTN</name>
<keyword evidence="5" id="KW-1185">Reference proteome</keyword>
<dbReference type="RefSeq" id="WP_055421426.1">
    <property type="nucleotide sequence ID" value="NZ_CP019724.1"/>
</dbReference>
<accession>A0A1S6J280</accession>
<dbReference type="GO" id="GO:0016740">
    <property type="term" value="F:transferase activity"/>
    <property type="evidence" value="ECO:0007669"/>
    <property type="project" value="InterPro"/>
</dbReference>
<evidence type="ECO:0000259" key="3">
    <source>
        <dbReference type="Pfam" id="PF03734"/>
    </source>
</evidence>
<feature type="domain" description="L,D-TPase catalytic" evidence="3">
    <location>
        <begin position="105"/>
        <end position="245"/>
    </location>
</feature>
<dbReference type="Proteomes" id="UP000189443">
    <property type="component" value="Chromosome"/>
</dbReference>
<proteinExistence type="predicted"/>
<gene>
    <name evidence="4" type="ORF">B1H29_01970</name>
</gene>
<dbReference type="PROSITE" id="PS51257">
    <property type="entry name" value="PROKAR_LIPOPROTEIN"/>
    <property type="match status" value="1"/>
</dbReference>
<dbReference type="Pfam" id="PF03734">
    <property type="entry name" value="YkuD"/>
    <property type="match status" value="1"/>
</dbReference>
<evidence type="ECO:0000256" key="1">
    <source>
        <dbReference type="SAM" id="MobiDB-lite"/>
    </source>
</evidence>
<feature type="compositionally biased region" description="Pro residues" evidence="1">
    <location>
        <begin position="48"/>
        <end position="63"/>
    </location>
</feature>
<dbReference type="InterPro" id="IPR005490">
    <property type="entry name" value="LD_TPept_cat_dom"/>
</dbReference>
<protein>
    <recommendedName>
        <fullName evidence="3">L,D-TPase catalytic domain-containing protein</fullName>
    </recommendedName>
</protein>
<dbReference type="AlphaFoldDB" id="A0A1S6J280"/>
<feature type="region of interest" description="Disordered" evidence="1">
    <location>
        <begin position="25"/>
        <end position="75"/>
    </location>
</feature>
<evidence type="ECO:0000313" key="5">
    <source>
        <dbReference type="Proteomes" id="UP000189443"/>
    </source>
</evidence>
<dbReference type="PANTHER" id="PTHR38589">
    <property type="entry name" value="BLR0621 PROTEIN"/>
    <property type="match status" value="1"/>
</dbReference>